<reference evidence="4 5" key="1">
    <citation type="submission" date="2020-02" db="EMBL/GenBank/DDBJ databases">
        <authorList>
            <person name="Ferguson B K."/>
        </authorList>
    </citation>
    <scope>NUCLEOTIDE SEQUENCE [LARGE SCALE GENOMIC DNA]</scope>
</reference>
<proteinExistence type="predicted"/>
<dbReference type="Proteomes" id="UP000479000">
    <property type="component" value="Unassembled WGS sequence"/>
</dbReference>
<dbReference type="SMART" id="SM00020">
    <property type="entry name" value="Tryp_SPc"/>
    <property type="match status" value="1"/>
</dbReference>
<feature type="compositionally biased region" description="Polar residues" evidence="2">
    <location>
        <begin position="883"/>
        <end position="895"/>
    </location>
</feature>
<evidence type="ECO:0000256" key="2">
    <source>
        <dbReference type="SAM" id="MobiDB-lite"/>
    </source>
</evidence>
<dbReference type="PANTHER" id="PTHR24250:SF27">
    <property type="entry name" value="ELASTASE 2 LIKE"/>
    <property type="match status" value="1"/>
</dbReference>
<feature type="compositionally biased region" description="Pro residues" evidence="2">
    <location>
        <begin position="527"/>
        <end position="556"/>
    </location>
</feature>
<dbReference type="Pfam" id="PF18399">
    <property type="entry name" value="CLIP_SPH_Scar"/>
    <property type="match status" value="1"/>
</dbReference>
<sequence>MAAIAVNSQAKNQSDKLYAKMEWLSDLIELNTDGIKNEELFVKSIERTFPYGSFNCFSVLLELPRWSSHRLYCIIWRTDVEELQYMLEFDGYGQFGGREIRFTTSNCSIFSQTGSGRNLSEFSGFDWWIFAEITRRMNVTPRFVEPDFEPSSNCADNRDDGDCGSFVGEVVNGSWVGGTIGTVFDGDADMTFCGNWIESSKINPGIELQYVYTMSSPRIGSSSSCRRLSFVEKLAAIFPINLLRAKFSCILGLTVAQYGPPKQSGPVKHRTTTTTQIPPSANEIFPEGGDSVYQPSPGYQPPAQPQQPGDTGGFHLITGSNPSQQPGGFPSQQPQPGGFPSQQPQPGGFPSQQPKPGSYPSQQPPPPPGSVAVKPVDISDNPFINAGISGKPVTSPPYRPPAPAQPQPAPPSYPSPPQAAPQPQPGGPQPGYPKPPSSGSFQPQPQPGGPQPGYPKPPSSGSLQPQPQQPARPINIQGNPFLSGAIKPSQQPSPGYPAQPSPGYPAQPSPGYPAQPSPGFPAQSSPNPQPPPFRPQPSSPGLPQPPPFRPLPPNQPGQPDVSAYKPGQVSQQPPQLGRPVASGYPNQPSPGYPNQQSPGAPNQPGQGAGPQCYGQGRFCVPAASCSNGVIIGTSAPQSIYKPGQCTPGQVCCSAPQPPSRPQPYSPGFVTDSPVNKYTGPLNTTPPPECAAALKCVPEIYCDEIGVMRDLPVVLTREQQENKVALSDCQNLETGVIGKCCRDPNYKDPWPAGMMMPGGMPAGTPGAFDDGQYKPGSFDDGQYNPGASNAGQYNPPGAPAGGKPTISPPNPYTIKKPLGVFGGNVTPYPVPSAQQPAPLAPKPGQTHQDVFPNNEDKSPSTYPQTAGPQSHPVPSPVNVPGPQRNPTSPYGTSVTPEASEAIRFPTEAAQQPPLALPGTYRPPPGAAGPGSQAPSAPSYGQPSAPSYGQPSAPSYGQPSAPSYGQPSAPGYGQPSAPGYGSPSPQPSSDSQVTPGQQCGVRRPVPPTQADETGFGEFPWHAVVQTAYNGSSLCSAVIIAPNAVLTSAHCIQGFPADKLIVQAGLWKIGEIGQKPVQTLVVTVSAVHPAYNGGSLVKDQAVLLTDTPFQWDQHVDKVCLPASSSQDYVPKTSTCYVTGFGRPALQVEPTKITEIIKPRKTYGLKGLI</sequence>
<feature type="region of interest" description="Disordered" evidence="2">
    <location>
        <begin position="260"/>
        <end position="610"/>
    </location>
</feature>
<keyword evidence="1" id="KW-1015">Disulfide bond</keyword>
<feature type="compositionally biased region" description="Low complexity" evidence="2">
    <location>
        <begin position="928"/>
        <end position="937"/>
    </location>
</feature>
<dbReference type="InterPro" id="IPR040973">
    <property type="entry name" value="CLIP_SPH_Scar"/>
</dbReference>
<gene>
    <name evidence="4" type="ORF">NTEN_LOCUS4988</name>
</gene>
<dbReference type="PANTHER" id="PTHR24250">
    <property type="entry name" value="CHYMOTRYPSIN-RELATED"/>
    <property type="match status" value="1"/>
</dbReference>
<dbReference type="GO" id="GO:0006508">
    <property type="term" value="P:proteolysis"/>
    <property type="evidence" value="ECO:0007669"/>
    <property type="project" value="InterPro"/>
</dbReference>
<organism evidence="4 5">
    <name type="scientific">Nesidiocoris tenuis</name>
    <dbReference type="NCBI Taxonomy" id="355587"/>
    <lineage>
        <taxon>Eukaryota</taxon>
        <taxon>Metazoa</taxon>
        <taxon>Ecdysozoa</taxon>
        <taxon>Arthropoda</taxon>
        <taxon>Hexapoda</taxon>
        <taxon>Insecta</taxon>
        <taxon>Pterygota</taxon>
        <taxon>Neoptera</taxon>
        <taxon>Paraneoptera</taxon>
        <taxon>Hemiptera</taxon>
        <taxon>Heteroptera</taxon>
        <taxon>Panheteroptera</taxon>
        <taxon>Cimicomorpha</taxon>
        <taxon>Miridae</taxon>
        <taxon>Dicyphina</taxon>
        <taxon>Nesidiocoris</taxon>
    </lineage>
</organism>
<name>A0A6H5GAA2_9HEMI</name>
<dbReference type="Gene3D" id="2.40.10.10">
    <property type="entry name" value="Trypsin-like serine proteases"/>
    <property type="match status" value="1"/>
</dbReference>
<evidence type="ECO:0000256" key="1">
    <source>
        <dbReference type="ARBA" id="ARBA00023157"/>
    </source>
</evidence>
<dbReference type="InterPro" id="IPR043504">
    <property type="entry name" value="Peptidase_S1_PA_chymotrypsin"/>
</dbReference>
<dbReference type="GO" id="GO:0004252">
    <property type="term" value="F:serine-type endopeptidase activity"/>
    <property type="evidence" value="ECO:0007669"/>
    <property type="project" value="InterPro"/>
</dbReference>
<dbReference type="Pfam" id="PF00089">
    <property type="entry name" value="Trypsin"/>
    <property type="match status" value="1"/>
</dbReference>
<feature type="region of interest" description="Disordered" evidence="2">
    <location>
        <begin position="760"/>
        <end position="1011"/>
    </location>
</feature>
<dbReference type="OrthoDB" id="10064156at2759"/>
<dbReference type="InterPro" id="IPR001254">
    <property type="entry name" value="Trypsin_dom"/>
</dbReference>
<evidence type="ECO:0000313" key="5">
    <source>
        <dbReference type="Proteomes" id="UP000479000"/>
    </source>
</evidence>
<accession>A0A6H5GAA2</accession>
<feature type="compositionally biased region" description="Pro residues" evidence="2">
    <location>
        <begin position="444"/>
        <end position="458"/>
    </location>
</feature>
<feature type="compositionally biased region" description="Low complexity" evidence="2">
    <location>
        <begin position="965"/>
        <end position="987"/>
    </location>
</feature>
<feature type="compositionally biased region" description="Polar residues" evidence="2">
    <location>
        <begin position="939"/>
        <end position="964"/>
    </location>
</feature>
<feature type="compositionally biased region" description="Low complexity" evidence="2">
    <location>
        <begin position="322"/>
        <end position="361"/>
    </location>
</feature>
<evidence type="ECO:0000259" key="3">
    <source>
        <dbReference type="PROSITE" id="PS50240"/>
    </source>
</evidence>
<feature type="domain" description="Peptidase S1" evidence="3">
    <location>
        <begin position="991"/>
        <end position="1139"/>
    </location>
</feature>
<dbReference type="EMBL" id="CADCXU010007306">
    <property type="protein sequence ID" value="CAA9998705.1"/>
    <property type="molecule type" value="Genomic_DNA"/>
</dbReference>
<feature type="non-terminal residue" evidence="4">
    <location>
        <position position="1165"/>
    </location>
</feature>
<feature type="compositionally biased region" description="Low complexity" evidence="2">
    <location>
        <begin position="593"/>
        <end position="610"/>
    </location>
</feature>
<keyword evidence="5" id="KW-1185">Reference proteome</keyword>
<feature type="compositionally biased region" description="Pro residues" evidence="2">
    <location>
        <begin position="394"/>
        <end position="436"/>
    </location>
</feature>
<dbReference type="SUPFAM" id="SSF50494">
    <property type="entry name" value="Trypsin-like serine proteases"/>
    <property type="match status" value="1"/>
</dbReference>
<dbReference type="PROSITE" id="PS50240">
    <property type="entry name" value="TRYPSIN_DOM"/>
    <property type="match status" value="1"/>
</dbReference>
<dbReference type="AlphaFoldDB" id="A0A6H5GAA2"/>
<evidence type="ECO:0000313" key="4">
    <source>
        <dbReference type="EMBL" id="CAA9998705.1"/>
    </source>
</evidence>
<feature type="compositionally biased region" description="Pro residues" evidence="2">
    <location>
        <begin position="494"/>
        <end position="519"/>
    </location>
</feature>
<dbReference type="InterPro" id="IPR009003">
    <property type="entry name" value="Peptidase_S1_PA"/>
</dbReference>
<feature type="compositionally biased region" description="Polar residues" evidence="2">
    <location>
        <begin position="858"/>
        <end position="867"/>
    </location>
</feature>
<protein>
    <recommendedName>
        <fullName evidence="3">Peptidase S1 domain-containing protein</fullName>
    </recommendedName>
</protein>